<evidence type="ECO:0000313" key="2">
    <source>
        <dbReference type="Proteomes" id="UP000217895"/>
    </source>
</evidence>
<accession>A0A1Z4JQ23</accession>
<sequence>MTIDSPLLHHTPSSSDLQPHLRELLNHYFSIAHLNDRLQDLPHQFHQPQPRPWNSIDWQAISVNQIVGIDPEVFLSILRGAINTEAPIRDYTQTSRQYLEPIDARMARFVGGVVSADGKLLEPGLWEKEERQHTPALLKVYTQLTSEKPIVQPHTVRAYQSVSDPAIALYRHGLHRVATEYGAACLYLWLMAQTTGALHAVLHELLLDEINHMAKFWGFGVWAYPNSSLPRVGWSLLQTTKGRMTYQRDRSSLVGTLDRMTQVLAWQTWSAKNRWTFALTCLQALHLLGRWNRTLTPTFLQDVLGESPCY</sequence>
<dbReference type="EMBL" id="AP018203">
    <property type="protein sequence ID" value="BAY58738.1"/>
    <property type="molecule type" value="Genomic_DNA"/>
</dbReference>
<dbReference type="AlphaFoldDB" id="A0A1Z4JQ23"/>
<reference evidence="1 2" key="1">
    <citation type="submission" date="2017-06" db="EMBL/GenBank/DDBJ databases">
        <title>Genome sequencing of cyanobaciteial culture collection at National Institute for Environmental Studies (NIES).</title>
        <authorList>
            <person name="Hirose Y."/>
            <person name="Shimura Y."/>
            <person name="Fujisawa T."/>
            <person name="Nakamura Y."/>
            <person name="Kawachi M."/>
        </authorList>
    </citation>
    <scope>NUCLEOTIDE SEQUENCE [LARGE SCALE GENOMIC DNA]</scope>
    <source>
        <strain evidence="1 2">NIES-2135</strain>
    </source>
</reference>
<proteinExistence type="predicted"/>
<protein>
    <recommendedName>
        <fullName evidence="3">Ferritin-like domain-containing protein</fullName>
    </recommendedName>
</protein>
<evidence type="ECO:0000313" key="1">
    <source>
        <dbReference type="EMBL" id="BAY58738.1"/>
    </source>
</evidence>
<evidence type="ECO:0008006" key="3">
    <source>
        <dbReference type="Google" id="ProtNLM"/>
    </source>
</evidence>
<dbReference type="InterPro" id="IPR009078">
    <property type="entry name" value="Ferritin-like_SF"/>
</dbReference>
<gene>
    <name evidence="1" type="ORF">NIES2135_56120</name>
</gene>
<dbReference type="SUPFAM" id="SSF47240">
    <property type="entry name" value="Ferritin-like"/>
    <property type="match status" value="1"/>
</dbReference>
<name>A0A1Z4JQ23_LEPBY</name>
<dbReference type="Proteomes" id="UP000217895">
    <property type="component" value="Chromosome"/>
</dbReference>
<dbReference type="CDD" id="cd00657">
    <property type="entry name" value="Ferritin_like"/>
    <property type="match status" value="1"/>
</dbReference>
<keyword evidence="2" id="KW-1185">Reference proteome</keyword>
<organism evidence="1 2">
    <name type="scientific">Leptolyngbya boryana NIES-2135</name>
    <dbReference type="NCBI Taxonomy" id="1973484"/>
    <lineage>
        <taxon>Bacteria</taxon>
        <taxon>Bacillati</taxon>
        <taxon>Cyanobacteriota</taxon>
        <taxon>Cyanophyceae</taxon>
        <taxon>Leptolyngbyales</taxon>
        <taxon>Leptolyngbyaceae</taxon>
        <taxon>Leptolyngbya group</taxon>
        <taxon>Leptolyngbya</taxon>
    </lineage>
</organism>